<evidence type="ECO:0000313" key="1">
    <source>
        <dbReference type="EMBL" id="GLQ31766.1"/>
    </source>
</evidence>
<reference evidence="1" key="2">
    <citation type="submission" date="2023-01" db="EMBL/GenBank/DDBJ databases">
        <title>Draft genome sequence of Litoribrevibacter albus strain NBRC 110071.</title>
        <authorList>
            <person name="Sun Q."/>
            <person name="Mori K."/>
        </authorList>
    </citation>
    <scope>NUCLEOTIDE SEQUENCE</scope>
    <source>
        <strain evidence="1">NBRC 110071</strain>
    </source>
</reference>
<sequence length="399" mass="44826">MGKLDHLGHYFNIETSFPYGRDSNDVIAVAVDEDMKIYTWYSNRTVASGDRYDLDRYMPAVAFELPPGKKVSDIIGAAAVKGQPGRFYFWYKDLTYSVGYDAYLDTFVEPQPFTLPLDYRIDDVVAISTNKDDGKIYTWFKDGAYTVGLPFNLSYYQGPKPYVIQQGLGDVTGAAFWGNSLSMVSFHRSERVYRLSYSLGEPKHLDTFTGLRHAVLPDGFSPEEIVAMALLREGHSDVVVTWYDNNFFSKGTFTDLGYYGVDQYDTDIGNIEEILGIGINKEGMTHTLFKTGEYAIGEIGNLSAYFYDQGFQPADGRWTLSVIAVGVQDDVTKDSDSLHVWYNDNGGSMPIEYSVGPYWNLGREIGTTACLWPESKRSDDIVGIALGQQDLTATYYKPY</sequence>
<name>A0AA37W8P4_9GAMM</name>
<dbReference type="Proteomes" id="UP001161389">
    <property type="component" value="Unassembled WGS sequence"/>
</dbReference>
<dbReference type="EMBL" id="BSNM01000014">
    <property type="protein sequence ID" value="GLQ31766.1"/>
    <property type="molecule type" value="Genomic_DNA"/>
</dbReference>
<reference evidence="1" key="1">
    <citation type="journal article" date="2014" name="Int. J. Syst. Evol. Microbiol.">
        <title>Complete genome sequence of Corynebacterium casei LMG S-19264T (=DSM 44701T), isolated from a smear-ripened cheese.</title>
        <authorList>
            <consortium name="US DOE Joint Genome Institute (JGI-PGF)"/>
            <person name="Walter F."/>
            <person name="Albersmeier A."/>
            <person name="Kalinowski J."/>
            <person name="Ruckert C."/>
        </authorList>
    </citation>
    <scope>NUCLEOTIDE SEQUENCE</scope>
    <source>
        <strain evidence="1">NBRC 110071</strain>
    </source>
</reference>
<proteinExistence type="predicted"/>
<accession>A0AA37W8P4</accession>
<dbReference type="AlphaFoldDB" id="A0AA37W8P4"/>
<evidence type="ECO:0000313" key="2">
    <source>
        <dbReference type="Proteomes" id="UP001161389"/>
    </source>
</evidence>
<keyword evidence="2" id="KW-1185">Reference proteome</keyword>
<organism evidence="1 2">
    <name type="scientific">Litoribrevibacter albus</name>
    <dbReference type="NCBI Taxonomy" id="1473156"/>
    <lineage>
        <taxon>Bacteria</taxon>
        <taxon>Pseudomonadati</taxon>
        <taxon>Pseudomonadota</taxon>
        <taxon>Gammaproteobacteria</taxon>
        <taxon>Oceanospirillales</taxon>
        <taxon>Oceanospirillaceae</taxon>
        <taxon>Litoribrevibacter</taxon>
    </lineage>
</organism>
<comment type="caution">
    <text evidence="1">The sequence shown here is derived from an EMBL/GenBank/DDBJ whole genome shotgun (WGS) entry which is preliminary data.</text>
</comment>
<protein>
    <submittedName>
        <fullName evidence="1">Uncharacterized protein</fullName>
    </submittedName>
</protein>
<gene>
    <name evidence="1" type="ORF">GCM10007876_22450</name>
</gene>
<dbReference type="RefSeq" id="WP_284381479.1">
    <property type="nucleotide sequence ID" value="NZ_BSNM01000014.1"/>
</dbReference>